<reference evidence="1 2" key="1">
    <citation type="journal article" date="2024" name="Science">
        <title>Giant polyketide synthase enzymes in the biosynthesis of giant marine polyether toxins.</title>
        <authorList>
            <person name="Fallon T.R."/>
            <person name="Shende V.V."/>
            <person name="Wierzbicki I.H."/>
            <person name="Pendleton A.L."/>
            <person name="Watervoot N.F."/>
            <person name="Auber R.P."/>
            <person name="Gonzalez D.J."/>
            <person name="Wisecaver J.H."/>
            <person name="Moore B.S."/>
        </authorList>
    </citation>
    <scope>NUCLEOTIDE SEQUENCE [LARGE SCALE GENOMIC DNA]</scope>
    <source>
        <strain evidence="1 2">12B1</strain>
    </source>
</reference>
<accession>A0AB34JKN9</accession>
<name>A0AB34JKN9_PRYPA</name>
<evidence type="ECO:0000313" key="1">
    <source>
        <dbReference type="EMBL" id="KAL1521470.1"/>
    </source>
</evidence>
<comment type="caution">
    <text evidence="1">The sequence shown here is derived from an EMBL/GenBank/DDBJ whole genome shotgun (WGS) entry which is preliminary data.</text>
</comment>
<organism evidence="1 2">
    <name type="scientific">Prymnesium parvum</name>
    <name type="common">Toxic golden alga</name>
    <dbReference type="NCBI Taxonomy" id="97485"/>
    <lineage>
        <taxon>Eukaryota</taxon>
        <taxon>Haptista</taxon>
        <taxon>Haptophyta</taxon>
        <taxon>Prymnesiophyceae</taxon>
        <taxon>Prymnesiales</taxon>
        <taxon>Prymnesiaceae</taxon>
        <taxon>Prymnesium</taxon>
    </lineage>
</organism>
<protein>
    <submittedName>
        <fullName evidence="1">Uncharacterized protein</fullName>
    </submittedName>
</protein>
<dbReference type="Proteomes" id="UP001515480">
    <property type="component" value="Unassembled WGS sequence"/>
</dbReference>
<sequence>MMLVLSVQPALSPAPRVHPRLRCHSPRMVSPLVAAADGDTVALLELASLSLACAFGASAAVSLVKAEAQQEGEGEAAPREARERLTVEVDLGAEGEPAGVTRLVLSPRLDRSDVEVLSLPLPLGLLVEEREGAVVVTGTLPGYSAHGAVGEGDVLRAVSAYARVVGGAPMWRQVASGTPLGARRLRRLLFRADGATYAEVREAIASHRRDAGGNGVVSLVLERAVGEGKPLSPRVAPPPIEPLQDVVARDLNFPSASDS</sequence>
<evidence type="ECO:0000313" key="2">
    <source>
        <dbReference type="Proteomes" id="UP001515480"/>
    </source>
</evidence>
<gene>
    <name evidence="1" type="ORF">AB1Y20_021132</name>
</gene>
<keyword evidence="2" id="KW-1185">Reference proteome</keyword>
<dbReference type="AlphaFoldDB" id="A0AB34JKN9"/>
<proteinExistence type="predicted"/>
<dbReference type="EMBL" id="JBGBPQ010000007">
    <property type="protein sequence ID" value="KAL1521470.1"/>
    <property type="molecule type" value="Genomic_DNA"/>
</dbReference>